<name>A0ABW5NKK7_9SPHI</name>
<dbReference type="EMBL" id="JBHUMA010000006">
    <property type="protein sequence ID" value="MFD2599450.1"/>
    <property type="molecule type" value="Genomic_DNA"/>
</dbReference>
<comment type="caution">
    <text evidence="1">The sequence shown here is derived from an EMBL/GenBank/DDBJ whole genome shotgun (WGS) entry which is preliminary data.</text>
</comment>
<dbReference type="GO" id="GO:0016874">
    <property type="term" value="F:ligase activity"/>
    <property type="evidence" value="ECO:0007669"/>
    <property type="project" value="UniProtKB-KW"/>
</dbReference>
<reference evidence="2" key="1">
    <citation type="journal article" date="2019" name="Int. J. Syst. Evol. Microbiol.">
        <title>The Global Catalogue of Microorganisms (GCM) 10K type strain sequencing project: providing services to taxonomists for standard genome sequencing and annotation.</title>
        <authorList>
            <consortium name="The Broad Institute Genomics Platform"/>
            <consortium name="The Broad Institute Genome Sequencing Center for Infectious Disease"/>
            <person name="Wu L."/>
            <person name="Ma J."/>
        </authorList>
    </citation>
    <scope>NUCLEOTIDE SEQUENCE [LARGE SCALE GENOMIC DNA]</scope>
    <source>
        <strain evidence="2">KCTC 42248</strain>
    </source>
</reference>
<evidence type="ECO:0000313" key="1">
    <source>
        <dbReference type="EMBL" id="MFD2599450.1"/>
    </source>
</evidence>
<proteinExistence type="predicted"/>
<sequence>MSLTKDKVIYILTLRLDKESQIFFNRLREEHFPRERNFLQAHLTLFHQLPDHPRTFQNLQQLKMDRFDMKVNGLMHLGSGVAYTIESEELLHLHQELSSHFSDCLIPQDQQRFKPHITIQNKATPEVSKRLFEILNHEFVPFTIQATGIDLWIYKGGPWEFNAGFDLS</sequence>
<keyword evidence="2" id="KW-1185">Reference proteome</keyword>
<dbReference type="RefSeq" id="WP_380869576.1">
    <property type="nucleotide sequence ID" value="NZ_JBHUMA010000006.1"/>
</dbReference>
<dbReference type="InterPro" id="IPR009097">
    <property type="entry name" value="Cyclic_Pdiesterase"/>
</dbReference>
<keyword evidence="1" id="KW-0436">Ligase</keyword>
<organism evidence="1 2">
    <name type="scientific">Sphingobacterium corticis</name>
    <dbReference type="NCBI Taxonomy" id="1812823"/>
    <lineage>
        <taxon>Bacteria</taxon>
        <taxon>Pseudomonadati</taxon>
        <taxon>Bacteroidota</taxon>
        <taxon>Sphingobacteriia</taxon>
        <taxon>Sphingobacteriales</taxon>
        <taxon>Sphingobacteriaceae</taxon>
        <taxon>Sphingobacterium</taxon>
    </lineage>
</organism>
<evidence type="ECO:0000313" key="2">
    <source>
        <dbReference type="Proteomes" id="UP001597393"/>
    </source>
</evidence>
<protein>
    <submittedName>
        <fullName evidence="1">2'-5' RNA ligase family protein</fullName>
    </submittedName>
</protein>
<gene>
    <name evidence="1" type="ORF">ACFSQ3_10850</name>
</gene>
<dbReference type="SUPFAM" id="SSF55144">
    <property type="entry name" value="LigT-like"/>
    <property type="match status" value="1"/>
</dbReference>
<dbReference type="Gene3D" id="3.90.1140.10">
    <property type="entry name" value="Cyclic phosphodiesterase"/>
    <property type="match status" value="1"/>
</dbReference>
<accession>A0ABW5NKK7</accession>
<dbReference type="Pfam" id="PF13563">
    <property type="entry name" value="2_5_RNA_ligase2"/>
    <property type="match status" value="1"/>
</dbReference>
<dbReference type="Proteomes" id="UP001597393">
    <property type="component" value="Unassembled WGS sequence"/>
</dbReference>